<sequence length="136" mass="15244">ELAAVQEQDTQDIYEVMEDAQGRQTEMFQRFETLEDDSRYHYETGRLVDQEARCSREAWAHSIGLSSAVHFELQGYMTHTWVQDQRIDAQDTLIATLTTQLSSLQGHLVTALGEIQTPQAREQARAGAPEGAGSST</sequence>
<name>A0A699WIC3_TANCI</name>
<protein>
    <submittedName>
        <fullName evidence="1">Uncharacterized protein</fullName>
    </submittedName>
</protein>
<organism evidence="1">
    <name type="scientific">Tanacetum cinerariifolium</name>
    <name type="common">Dalmatian daisy</name>
    <name type="synonym">Chrysanthemum cinerariifolium</name>
    <dbReference type="NCBI Taxonomy" id="118510"/>
    <lineage>
        <taxon>Eukaryota</taxon>
        <taxon>Viridiplantae</taxon>
        <taxon>Streptophyta</taxon>
        <taxon>Embryophyta</taxon>
        <taxon>Tracheophyta</taxon>
        <taxon>Spermatophyta</taxon>
        <taxon>Magnoliopsida</taxon>
        <taxon>eudicotyledons</taxon>
        <taxon>Gunneridae</taxon>
        <taxon>Pentapetalae</taxon>
        <taxon>asterids</taxon>
        <taxon>campanulids</taxon>
        <taxon>Asterales</taxon>
        <taxon>Asteraceae</taxon>
        <taxon>Asteroideae</taxon>
        <taxon>Anthemideae</taxon>
        <taxon>Anthemidinae</taxon>
        <taxon>Tanacetum</taxon>
    </lineage>
</organism>
<gene>
    <name evidence="1" type="ORF">Tci_917405</name>
</gene>
<proteinExistence type="predicted"/>
<accession>A0A699WIC3</accession>
<reference evidence="1" key="1">
    <citation type="journal article" date="2019" name="Sci. Rep.">
        <title>Draft genome of Tanacetum cinerariifolium, the natural source of mosquito coil.</title>
        <authorList>
            <person name="Yamashiro T."/>
            <person name="Shiraishi A."/>
            <person name="Satake H."/>
            <person name="Nakayama K."/>
        </authorList>
    </citation>
    <scope>NUCLEOTIDE SEQUENCE</scope>
</reference>
<dbReference type="EMBL" id="BKCJ011648319">
    <property type="protein sequence ID" value="GFD45436.1"/>
    <property type="molecule type" value="Genomic_DNA"/>
</dbReference>
<feature type="non-terminal residue" evidence="1">
    <location>
        <position position="1"/>
    </location>
</feature>
<dbReference type="AlphaFoldDB" id="A0A699WIC3"/>
<evidence type="ECO:0000313" key="1">
    <source>
        <dbReference type="EMBL" id="GFD45436.1"/>
    </source>
</evidence>
<comment type="caution">
    <text evidence="1">The sequence shown here is derived from an EMBL/GenBank/DDBJ whole genome shotgun (WGS) entry which is preliminary data.</text>
</comment>